<keyword evidence="2" id="KW-1185">Reference proteome</keyword>
<gene>
    <name evidence="1" type="ORF">BSTOLATCC_MIC58284</name>
</gene>
<reference evidence="1" key="1">
    <citation type="submission" date="2021-09" db="EMBL/GenBank/DDBJ databases">
        <authorList>
            <consortium name="AG Swart"/>
            <person name="Singh M."/>
            <person name="Singh A."/>
            <person name="Seah K."/>
            <person name="Emmerich C."/>
        </authorList>
    </citation>
    <scope>NUCLEOTIDE SEQUENCE</scope>
    <source>
        <strain evidence="1">ATCC30299</strain>
    </source>
</reference>
<protein>
    <submittedName>
        <fullName evidence="1">Uncharacterized protein</fullName>
    </submittedName>
</protein>
<comment type="caution">
    <text evidence="1">The sequence shown here is derived from an EMBL/GenBank/DDBJ whole genome shotgun (WGS) entry which is preliminary data.</text>
</comment>
<name>A0AAU9K5F6_9CILI</name>
<dbReference type="EMBL" id="CAJZBQ010000056">
    <property type="protein sequence ID" value="CAG9333472.1"/>
    <property type="molecule type" value="Genomic_DNA"/>
</dbReference>
<proteinExistence type="predicted"/>
<organism evidence="1 2">
    <name type="scientific">Blepharisma stoltei</name>
    <dbReference type="NCBI Taxonomy" id="1481888"/>
    <lineage>
        <taxon>Eukaryota</taxon>
        <taxon>Sar</taxon>
        <taxon>Alveolata</taxon>
        <taxon>Ciliophora</taxon>
        <taxon>Postciliodesmatophora</taxon>
        <taxon>Heterotrichea</taxon>
        <taxon>Heterotrichida</taxon>
        <taxon>Blepharismidae</taxon>
        <taxon>Blepharisma</taxon>
    </lineage>
</organism>
<evidence type="ECO:0000313" key="2">
    <source>
        <dbReference type="Proteomes" id="UP001162131"/>
    </source>
</evidence>
<evidence type="ECO:0000313" key="1">
    <source>
        <dbReference type="EMBL" id="CAG9333472.1"/>
    </source>
</evidence>
<sequence length="367" mass="42032">MLARRTLWRAFTSSAATSQGAATDELEKKIAQVLQKVAPAEAKVPQEERQKTLDERLAELDSNVAKIEALREAGKPEEIRIRNLPNKYGRAGRFPAYPWYGQAVPTEDKYPHLAERLGNYRKHIETGNDQLLKWLQVETDLNNPNFKSHFVQEPAREPDPDVDFEKGDILYENKDAGQGAVLVRQIGWSSFFYIGFNMWHGIWSGRFIYPVGNEFMDIRSDHANINQNFLQQTVLFDSPWQATGSIAVTAFVVPLIPLMALGYTYLFHAATDDIVSKMQFNASKDILFITKRTGAFWSHEVEVAHEVTHLQVLPPTPQTGLDNVNDRTWVTLTDMSTMENFKLCLDKKYWHPNLIADFKLHIHSLWD</sequence>
<accession>A0AAU9K5F6</accession>
<dbReference type="Proteomes" id="UP001162131">
    <property type="component" value="Unassembled WGS sequence"/>
</dbReference>
<dbReference type="AlphaFoldDB" id="A0AAU9K5F6"/>